<dbReference type="SUPFAM" id="SSF52413">
    <property type="entry name" value="UDP-glucose/GDP-mannose dehydrogenase C-terminal domain"/>
    <property type="match status" value="1"/>
</dbReference>
<evidence type="ECO:0000256" key="3">
    <source>
        <dbReference type="ARBA" id="ARBA00023027"/>
    </source>
</evidence>
<dbReference type="Proteomes" id="UP000186758">
    <property type="component" value="Unassembled WGS sequence"/>
</dbReference>
<dbReference type="SMART" id="SM00984">
    <property type="entry name" value="UDPG_MGDP_dh_C"/>
    <property type="match status" value="1"/>
</dbReference>
<evidence type="ECO:0000313" key="7">
    <source>
        <dbReference type="Proteomes" id="UP000186758"/>
    </source>
</evidence>
<dbReference type="RefSeq" id="WP_075885045.1">
    <property type="nucleotide sequence ID" value="NZ_CAMUMN010000046.1"/>
</dbReference>
<dbReference type="AlphaFoldDB" id="A0A1Q9YLI4"/>
<proteinExistence type="inferred from homology"/>
<dbReference type="InterPro" id="IPR036220">
    <property type="entry name" value="UDP-Glc/GDP-Man_DH_C_sf"/>
</dbReference>
<dbReference type="InterPro" id="IPR014026">
    <property type="entry name" value="UDP-Glc/GDP-Man_DH_dimer"/>
</dbReference>
<dbReference type="InterPro" id="IPR001732">
    <property type="entry name" value="UDP-Glc/GDP-Man_DH_N"/>
</dbReference>
<evidence type="ECO:0000259" key="5">
    <source>
        <dbReference type="SMART" id="SM00984"/>
    </source>
</evidence>
<evidence type="ECO:0000313" key="6">
    <source>
        <dbReference type="EMBL" id="OLU45775.1"/>
    </source>
</evidence>
<dbReference type="PANTHER" id="PTHR43491:SF2">
    <property type="entry name" value="UDP-N-ACETYL-D-MANNOSAMINE DEHYDROGENASE"/>
    <property type="match status" value="1"/>
</dbReference>
<dbReference type="SUPFAM" id="SSF51735">
    <property type="entry name" value="NAD(P)-binding Rossmann-fold domains"/>
    <property type="match status" value="1"/>
</dbReference>
<evidence type="ECO:0000256" key="1">
    <source>
        <dbReference type="ARBA" id="ARBA00006601"/>
    </source>
</evidence>
<dbReference type="Pfam" id="PF03720">
    <property type="entry name" value="UDPG_MGDP_dh_C"/>
    <property type="match status" value="1"/>
</dbReference>
<dbReference type="Gene3D" id="3.40.50.720">
    <property type="entry name" value="NAD(P)-binding Rossmann-like Domain"/>
    <property type="match status" value="2"/>
</dbReference>
<dbReference type="InterPro" id="IPR008927">
    <property type="entry name" value="6-PGluconate_DH-like_C_sf"/>
</dbReference>
<sequence>MTESRVYEQLVSGRGKLAVVGLGYVGLPLALEFSRHVSVLGFDTSPRTLETCRQTIPGCGLLEFTGDPDRLEEACCFIVAVPTPVDRDRNPDLDCLLEAARLVGSRMSPGSLVIFESTVYPGVTETLCAPVMEQASGLVPGRDWRFGYSPERINPGDPAHGVAQIRKIVAGMDAETTREIRRIYDLIIQAGTCPVSSIRTAEAVKVMENTQRDINIAVMNELAMICHAMDLDTTEVLDAMDTKWNALGFRPGLVGGHCIGVDPYYLSAAAARAGAPSELTCLARRINEGMSGWIAQETVRELTAAGIQAASGRVLVLGITFKENCPDIRNSKAAELIFRLQEAGMTVAVSDSLADPDAVRRDYGLDLVSLEQAPLADCVIVAVAHDQYRALSCESLQALFDPEVPAGSRVLMDVKSLFAPEKMKSAGFRHWRL</sequence>
<keyword evidence="2" id="KW-0560">Oxidoreductase</keyword>
<accession>A0A1Q9YLI4</accession>
<dbReference type="PANTHER" id="PTHR43491">
    <property type="entry name" value="UDP-N-ACETYL-D-MANNOSAMINE DEHYDROGENASE"/>
    <property type="match status" value="1"/>
</dbReference>
<evidence type="ECO:0000256" key="2">
    <source>
        <dbReference type="ARBA" id="ARBA00023002"/>
    </source>
</evidence>
<feature type="domain" description="UDP-glucose/GDP-mannose dehydrogenase C-terminal" evidence="5">
    <location>
        <begin position="315"/>
        <end position="420"/>
    </location>
</feature>
<reference evidence="6 7" key="1">
    <citation type="submission" date="2016-11" db="EMBL/GenBank/DDBJ databases">
        <title>Description of two novel members of the family Erysipelotrichaceae: Ileibacterium lipovorans gen. nov., sp. nov. and Dubosiella newyorkensis, gen. nov., sp. nov.</title>
        <authorList>
            <person name="Cox L.M."/>
            <person name="Sohn J."/>
            <person name="Tyrrell K.L."/>
            <person name="Citron D.M."/>
            <person name="Lawson P.A."/>
            <person name="Patel N.B."/>
            <person name="Iizumi T."/>
            <person name="Perez-Perez G.I."/>
            <person name="Goldstein E.J."/>
            <person name="Blaser M.J."/>
        </authorList>
    </citation>
    <scope>NUCLEOTIDE SEQUENCE [LARGE SCALE GENOMIC DNA]</scope>
    <source>
        <strain evidence="6 7">NYU-BL-K8</strain>
    </source>
</reference>
<dbReference type="EMBL" id="MPJZ01000044">
    <property type="protein sequence ID" value="OLU45775.1"/>
    <property type="molecule type" value="Genomic_DNA"/>
</dbReference>
<dbReference type="InterPro" id="IPR036291">
    <property type="entry name" value="NAD(P)-bd_dom_sf"/>
</dbReference>
<dbReference type="InterPro" id="IPR017476">
    <property type="entry name" value="UDP-Glc/GDP-Man"/>
</dbReference>
<dbReference type="GO" id="GO:0016628">
    <property type="term" value="F:oxidoreductase activity, acting on the CH-CH group of donors, NAD or NADP as acceptor"/>
    <property type="evidence" value="ECO:0007669"/>
    <property type="project" value="InterPro"/>
</dbReference>
<dbReference type="Pfam" id="PF03721">
    <property type="entry name" value="UDPG_MGDP_dh_N"/>
    <property type="match status" value="1"/>
</dbReference>
<dbReference type="GO" id="GO:0016616">
    <property type="term" value="F:oxidoreductase activity, acting on the CH-OH group of donors, NAD or NADP as acceptor"/>
    <property type="evidence" value="ECO:0007669"/>
    <property type="project" value="InterPro"/>
</dbReference>
<dbReference type="SUPFAM" id="SSF48179">
    <property type="entry name" value="6-phosphogluconate dehydrogenase C-terminal domain-like"/>
    <property type="match status" value="1"/>
</dbReference>
<name>A0A1Q9YLI4_9FIRM</name>
<dbReference type="Pfam" id="PF00984">
    <property type="entry name" value="UDPG_MGDP_dh"/>
    <property type="match status" value="1"/>
</dbReference>
<comment type="similarity">
    <text evidence="1 4">Belongs to the UDP-glucose/GDP-mannose dehydrogenase family.</text>
</comment>
<comment type="caution">
    <text evidence="6">The sequence shown here is derived from an EMBL/GenBank/DDBJ whole genome shotgun (WGS) entry which is preliminary data.</text>
</comment>
<evidence type="ECO:0000256" key="4">
    <source>
        <dbReference type="PIRNR" id="PIRNR000124"/>
    </source>
</evidence>
<dbReference type="GO" id="GO:0051287">
    <property type="term" value="F:NAD binding"/>
    <property type="evidence" value="ECO:0007669"/>
    <property type="project" value="InterPro"/>
</dbReference>
<dbReference type="InterPro" id="IPR028359">
    <property type="entry name" value="UDP_ManNAc/GlcNAc_DH"/>
</dbReference>
<gene>
    <name evidence="6" type="ORF">BO223_04100</name>
</gene>
<keyword evidence="3" id="KW-0520">NAD</keyword>
<dbReference type="GO" id="GO:0000271">
    <property type="term" value="P:polysaccharide biosynthetic process"/>
    <property type="evidence" value="ECO:0007669"/>
    <property type="project" value="InterPro"/>
</dbReference>
<dbReference type="PIRSF" id="PIRSF500136">
    <property type="entry name" value="UDP_ManNAc_DH"/>
    <property type="match status" value="1"/>
</dbReference>
<dbReference type="NCBIfam" id="TIGR03026">
    <property type="entry name" value="NDP-sugDHase"/>
    <property type="match status" value="1"/>
</dbReference>
<protein>
    <submittedName>
        <fullName evidence="6">UDP-N-acetyl-D-galactosamine dehydrogenase</fullName>
    </submittedName>
</protein>
<dbReference type="InterPro" id="IPR014027">
    <property type="entry name" value="UDP-Glc/GDP-Man_DH_C"/>
</dbReference>
<organism evidence="6 7">
    <name type="scientific">Faecalibaculum rodentium</name>
    <dbReference type="NCBI Taxonomy" id="1702221"/>
    <lineage>
        <taxon>Bacteria</taxon>
        <taxon>Bacillati</taxon>
        <taxon>Bacillota</taxon>
        <taxon>Erysipelotrichia</taxon>
        <taxon>Erysipelotrichales</taxon>
        <taxon>Erysipelotrichaceae</taxon>
        <taxon>Faecalibaculum</taxon>
    </lineage>
</organism>
<dbReference type="PIRSF" id="PIRSF000124">
    <property type="entry name" value="UDPglc_GDPman_dh"/>
    <property type="match status" value="1"/>
</dbReference>